<feature type="active site" description="Charge relay system" evidence="9">
    <location>
        <position position="172"/>
    </location>
</feature>
<keyword evidence="15" id="KW-1185">Reference proteome</keyword>
<dbReference type="InterPro" id="IPR036852">
    <property type="entry name" value="Peptidase_S8/S53_dom_sf"/>
</dbReference>
<dbReference type="Proteomes" id="UP000239663">
    <property type="component" value="Unassembled WGS sequence"/>
</dbReference>
<protein>
    <recommendedName>
        <fullName evidence="16">Peptidase S8</fullName>
    </recommendedName>
</protein>
<dbReference type="InterPro" id="IPR013783">
    <property type="entry name" value="Ig-like_fold"/>
</dbReference>
<accession>A0A2S7N2F5</accession>
<evidence type="ECO:0000256" key="9">
    <source>
        <dbReference type="PROSITE-ProRule" id="PRU01240"/>
    </source>
</evidence>
<evidence type="ECO:0000256" key="6">
    <source>
        <dbReference type="ARBA" id="ARBA00022801"/>
    </source>
</evidence>
<feature type="chain" id="PRO_5015543372" description="Peptidase S8" evidence="11">
    <location>
        <begin position="23"/>
        <end position="637"/>
    </location>
</feature>
<dbReference type="RefSeq" id="WP_104848636.1">
    <property type="nucleotide sequence ID" value="NZ_PKOZ01000002.1"/>
</dbReference>
<dbReference type="PROSITE" id="PS00136">
    <property type="entry name" value="SUBTILASE_ASP"/>
    <property type="match status" value="1"/>
</dbReference>
<keyword evidence="7 9" id="KW-0720">Serine protease</keyword>
<dbReference type="GO" id="GO:0006508">
    <property type="term" value="P:proteolysis"/>
    <property type="evidence" value="ECO:0007669"/>
    <property type="project" value="UniProtKB-KW"/>
</dbReference>
<dbReference type="InterPro" id="IPR041498">
    <property type="entry name" value="Big_6"/>
</dbReference>
<dbReference type="PROSITE" id="PS00138">
    <property type="entry name" value="SUBTILASE_SER"/>
    <property type="match status" value="1"/>
</dbReference>
<evidence type="ECO:0000256" key="2">
    <source>
        <dbReference type="ARBA" id="ARBA00004613"/>
    </source>
</evidence>
<dbReference type="Pfam" id="PF17936">
    <property type="entry name" value="Big_6"/>
    <property type="match status" value="2"/>
</dbReference>
<dbReference type="Gene3D" id="3.40.50.200">
    <property type="entry name" value="Peptidase S8/S53 domain"/>
    <property type="match status" value="1"/>
</dbReference>
<dbReference type="Pfam" id="PF00082">
    <property type="entry name" value="Peptidase_S8"/>
    <property type="match status" value="1"/>
</dbReference>
<keyword evidence="5 9" id="KW-0645">Protease</keyword>
<keyword evidence="6 9" id="KW-0378">Hydrolase</keyword>
<feature type="domain" description="Bacterial Ig" evidence="13">
    <location>
        <begin position="559"/>
        <end position="628"/>
    </location>
</feature>
<dbReference type="PANTHER" id="PTHR43806">
    <property type="entry name" value="PEPTIDASE S8"/>
    <property type="match status" value="1"/>
</dbReference>
<keyword evidence="4" id="KW-0964">Secreted</keyword>
<feature type="active site" description="Charge relay system" evidence="9">
    <location>
        <position position="140"/>
    </location>
</feature>
<gene>
    <name evidence="14" type="ORF">CYL18_06315</name>
</gene>
<comment type="similarity">
    <text evidence="3 9 10">Belongs to the peptidase S8 family.</text>
</comment>
<sequence>MKRLISLIVVLVFLFASPLAHLSSGHAVGNSVNPTLERVIVKMENFQGISRLLKAGATVLAKQDKLVTLKKPSNQSMTAFLKELESQPGVVYAEPDYTVTRKVIPNDERYAEQWHHQIIHSERAWESGLGSGQIVVAVIDDGIDAQHPDLKGNIVKPFNVLTSNSKVPVGEHGTHVGGIIAASANNGVGVSGVAPGAKIMPVNVFRGQLAYTSEIIRGIEYAVKNGADIINMSMGMEMYSKALNEAIQKAYNKGVLIVAAAGNDGIYTVNYPAGYNNVISVGATTQYDVMAKYSNYGRTVDILAPGTDILSTLPKGKYGTYSGTSMATPIVAGVAALIWSKEPKLTAEQVTHRILNKGKRLKNPRTGKYYDYPRVDAANVLKYRLLTSPKVADVTDKQTKISLAYSSGFQGNIYVTVNGKTITRAADYSSAFSLALDAGKMSAGSKVSVKLIDREGNESWPVTKTVKDVTPPNAPKVQQVADNSMTIKGTAEAAAVISIKNGKQTITCGAADKAGKYTLKLKSKQKAGSILMVTATDKAKNVSKATKVTVKDKTPPALKKISKITQTTTKITGKTEARAKVILEVGKKQLAKPVKADKNGQFAISIKKQKTGTVIKVILIDEAGNKSKGYNQKVLKK</sequence>
<feature type="domain" description="Bacterial Ig" evidence="13">
    <location>
        <begin position="472"/>
        <end position="552"/>
    </location>
</feature>
<evidence type="ECO:0000313" key="15">
    <source>
        <dbReference type="Proteomes" id="UP000239663"/>
    </source>
</evidence>
<keyword evidence="8" id="KW-0106">Calcium</keyword>
<dbReference type="InterPro" id="IPR050131">
    <property type="entry name" value="Peptidase_S8_subtilisin-like"/>
</dbReference>
<evidence type="ECO:0000256" key="7">
    <source>
        <dbReference type="ARBA" id="ARBA00022825"/>
    </source>
</evidence>
<dbReference type="PANTHER" id="PTHR43806:SF11">
    <property type="entry name" value="CEREVISIN-RELATED"/>
    <property type="match status" value="1"/>
</dbReference>
<feature type="domain" description="Peptidase S8/S53" evidence="12">
    <location>
        <begin position="133"/>
        <end position="361"/>
    </location>
</feature>
<evidence type="ECO:0000256" key="4">
    <source>
        <dbReference type="ARBA" id="ARBA00022525"/>
    </source>
</evidence>
<dbReference type="Gene3D" id="2.60.40.10">
    <property type="entry name" value="Immunoglobulins"/>
    <property type="match status" value="2"/>
</dbReference>
<comment type="subcellular location">
    <subcellularLocation>
        <location evidence="2">Secreted</location>
    </subcellularLocation>
</comment>
<dbReference type="GO" id="GO:0004252">
    <property type="term" value="F:serine-type endopeptidase activity"/>
    <property type="evidence" value="ECO:0007669"/>
    <property type="project" value="UniProtKB-UniRule"/>
</dbReference>
<organism evidence="14 15">
    <name type="scientific">Pradoshia eiseniae</name>
    <dbReference type="NCBI Taxonomy" id="2064768"/>
    <lineage>
        <taxon>Bacteria</taxon>
        <taxon>Bacillati</taxon>
        <taxon>Bacillota</taxon>
        <taxon>Bacilli</taxon>
        <taxon>Bacillales</taxon>
        <taxon>Bacillaceae</taxon>
        <taxon>Pradoshia</taxon>
    </lineage>
</organism>
<comment type="cofactor">
    <cofactor evidence="1">
        <name>Ca(2+)</name>
        <dbReference type="ChEBI" id="CHEBI:29108"/>
    </cofactor>
</comment>
<dbReference type="PROSITE" id="PS00137">
    <property type="entry name" value="SUBTILASE_HIS"/>
    <property type="match status" value="1"/>
</dbReference>
<evidence type="ECO:0000256" key="10">
    <source>
        <dbReference type="RuleBase" id="RU003355"/>
    </source>
</evidence>
<evidence type="ECO:0000256" key="8">
    <source>
        <dbReference type="ARBA" id="ARBA00022837"/>
    </source>
</evidence>
<dbReference type="AlphaFoldDB" id="A0A2S7N2F5"/>
<dbReference type="EMBL" id="PKOZ01000002">
    <property type="protein sequence ID" value="PQD96209.1"/>
    <property type="molecule type" value="Genomic_DNA"/>
</dbReference>
<keyword evidence="11" id="KW-0732">Signal</keyword>
<dbReference type="InterPro" id="IPR023828">
    <property type="entry name" value="Peptidase_S8_Ser-AS"/>
</dbReference>
<evidence type="ECO:0000256" key="5">
    <source>
        <dbReference type="ARBA" id="ARBA00022670"/>
    </source>
</evidence>
<dbReference type="GO" id="GO:0005576">
    <property type="term" value="C:extracellular region"/>
    <property type="evidence" value="ECO:0007669"/>
    <property type="project" value="UniProtKB-SubCell"/>
</dbReference>
<evidence type="ECO:0000256" key="3">
    <source>
        <dbReference type="ARBA" id="ARBA00011073"/>
    </source>
</evidence>
<dbReference type="OrthoDB" id="9798386at2"/>
<evidence type="ECO:0008006" key="16">
    <source>
        <dbReference type="Google" id="ProtNLM"/>
    </source>
</evidence>
<dbReference type="InterPro" id="IPR022398">
    <property type="entry name" value="Peptidase_S8_His-AS"/>
</dbReference>
<evidence type="ECO:0000256" key="1">
    <source>
        <dbReference type="ARBA" id="ARBA00001913"/>
    </source>
</evidence>
<dbReference type="InterPro" id="IPR015500">
    <property type="entry name" value="Peptidase_S8_subtilisin-rel"/>
</dbReference>
<evidence type="ECO:0000256" key="11">
    <source>
        <dbReference type="SAM" id="SignalP"/>
    </source>
</evidence>
<evidence type="ECO:0000313" key="14">
    <source>
        <dbReference type="EMBL" id="PQD96209.1"/>
    </source>
</evidence>
<comment type="caution">
    <text evidence="14">The sequence shown here is derived from an EMBL/GenBank/DDBJ whole genome shotgun (WGS) entry which is preliminary data.</text>
</comment>
<dbReference type="InterPro" id="IPR000209">
    <property type="entry name" value="Peptidase_S8/S53_dom"/>
</dbReference>
<evidence type="ECO:0000259" key="12">
    <source>
        <dbReference type="Pfam" id="PF00082"/>
    </source>
</evidence>
<evidence type="ECO:0000259" key="13">
    <source>
        <dbReference type="Pfam" id="PF17936"/>
    </source>
</evidence>
<dbReference type="InterPro" id="IPR023827">
    <property type="entry name" value="Peptidase_S8_Asp-AS"/>
</dbReference>
<dbReference type="PRINTS" id="PR00723">
    <property type="entry name" value="SUBTILISIN"/>
</dbReference>
<proteinExistence type="inferred from homology"/>
<feature type="active site" description="Charge relay system" evidence="9">
    <location>
        <position position="325"/>
    </location>
</feature>
<name>A0A2S7N2F5_9BACI</name>
<feature type="signal peptide" evidence="11">
    <location>
        <begin position="1"/>
        <end position="22"/>
    </location>
</feature>
<reference evidence="14 15" key="1">
    <citation type="submission" date="2017-12" db="EMBL/GenBank/DDBJ databases">
        <title>Taxonomic description and draft genome of Pradoshia cofamensis Gen. nov., sp. nov., a thermotolerant bacillale isolated from anterior gut of earthworm Eisenia fetida.</title>
        <authorList>
            <person name="Saha T."/>
            <person name="Chakraborty R."/>
        </authorList>
    </citation>
    <scope>NUCLEOTIDE SEQUENCE [LARGE SCALE GENOMIC DNA]</scope>
    <source>
        <strain evidence="14 15">EAG3</strain>
    </source>
</reference>
<dbReference type="PROSITE" id="PS51892">
    <property type="entry name" value="SUBTILASE"/>
    <property type="match status" value="1"/>
</dbReference>
<dbReference type="SUPFAM" id="SSF52743">
    <property type="entry name" value="Subtilisin-like"/>
    <property type="match status" value="1"/>
</dbReference>